<comment type="caution">
    <text evidence="2">The sequence shown here is derived from an EMBL/GenBank/DDBJ whole genome shotgun (WGS) entry which is preliminary data.</text>
</comment>
<gene>
    <name evidence="2" type="ORF">CC78DRAFT_466501</name>
</gene>
<proteinExistence type="predicted"/>
<accession>A0A9P4N300</accession>
<dbReference type="Proteomes" id="UP000800093">
    <property type="component" value="Unassembled WGS sequence"/>
</dbReference>
<dbReference type="InterPro" id="IPR010730">
    <property type="entry name" value="HET"/>
</dbReference>
<dbReference type="AlphaFoldDB" id="A0A9P4N300"/>
<keyword evidence="3" id="KW-1185">Reference proteome</keyword>
<dbReference type="Pfam" id="PF06985">
    <property type="entry name" value="HET"/>
    <property type="match status" value="1"/>
</dbReference>
<evidence type="ECO:0000313" key="2">
    <source>
        <dbReference type="EMBL" id="KAF2263113.1"/>
    </source>
</evidence>
<organism evidence="2 3">
    <name type="scientific">Lojkania enalia</name>
    <dbReference type="NCBI Taxonomy" id="147567"/>
    <lineage>
        <taxon>Eukaryota</taxon>
        <taxon>Fungi</taxon>
        <taxon>Dikarya</taxon>
        <taxon>Ascomycota</taxon>
        <taxon>Pezizomycotina</taxon>
        <taxon>Dothideomycetes</taxon>
        <taxon>Pleosporomycetidae</taxon>
        <taxon>Pleosporales</taxon>
        <taxon>Pleosporales incertae sedis</taxon>
        <taxon>Lojkania</taxon>
    </lineage>
</organism>
<evidence type="ECO:0000313" key="3">
    <source>
        <dbReference type="Proteomes" id="UP000800093"/>
    </source>
</evidence>
<protein>
    <submittedName>
        <fullName evidence="2">HET-domain-containing protein</fullName>
    </submittedName>
</protein>
<reference evidence="3" key="1">
    <citation type="journal article" date="2020" name="Stud. Mycol.">
        <title>101 Dothideomycetes genomes: A test case for predicting lifestyles and emergence of pathogens.</title>
        <authorList>
            <person name="Haridas S."/>
            <person name="Albert R."/>
            <person name="Binder M."/>
            <person name="Bloem J."/>
            <person name="LaButti K."/>
            <person name="Salamov A."/>
            <person name="Andreopoulos B."/>
            <person name="Baker S."/>
            <person name="Barry K."/>
            <person name="Bills G."/>
            <person name="Bluhm B."/>
            <person name="Cannon C."/>
            <person name="Castanera R."/>
            <person name="Culley D."/>
            <person name="Daum C."/>
            <person name="Ezra D."/>
            <person name="Gonzalez J."/>
            <person name="Henrissat B."/>
            <person name="Kuo A."/>
            <person name="Liang C."/>
            <person name="Lipzen A."/>
            <person name="Lutzoni F."/>
            <person name="Magnuson J."/>
            <person name="Mondo S."/>
            <person name="Nolan M."/>
            <person name="Ohm R."/>
            <person name="Pangilinan J."/>
            <person name="Park H.-J."/>
            <person name="Ramirez L."/>
            <person name="Alfaro M."/>
            <person name="Sun H."/>
            <person name="Tritt A."/>
            <person name="Yoshinaga Y."/>
            <person name="Zwiers L.-H."/>
            <person name="Turgeon B."/>
            <person name="Goodwin S."/>
            <person name="Spatafora J."/>
            <person name="Crous P."/>
            <person name="Grigoriev I."/>
        </authorList>
    </citation>
    <scope>NUCLEOTIDE SEQUENCE [LARGE SCALE GENOMIC DNA]</scope>
    <source>
        <strain evidence="3">CBS 304.66</strain>
    </source>
</reference>
<dbReference type="PANTHER" id="PTHR33112:SF12">
    <property type="entry name" value="HETEROKARYON INCOMPATIBILITY DOMAIN-CONTAINING PROTEIN"/>
    <property type="match status" value="1"/>
</dbReference>
<feature type="non-terminal residue" evidence="2">
    <location>
        <position position="271"/>
    </location>
</feature>
<sequence length="271" mass="31224">MITFRDKQLRRRFRYGLRLAFLGNEETNALTRPLAGSYQIDLDKIRKWYERCKMEHVCCYRTSQSSSWGWNCGQDTETFIFRVIDVATSQVVLAPPACRYIALRSYVWGKISPFKLNNANIIVSENNSSLDAEPYTQLHRQSLPRTIQDAIFVVQEIGERYLWVDSLCIIQDDLNDFRANIHNMGRIFSAAEVTIIAASGRDADSGLPGLYPGIRHLEPITGSIESIRLAEIEAPLALETTVWSTRGWTYQEYQLSTRTLIFTNQRVYYQC</sequence>
<feature type="domain" description="Heterokaryon incompatibility" evidence="1">
    <location>
        <begin position="100"/>
        <end position="252"/>
    </location>
</feature>
<name>A0A9P4N300_9PLEO</name>
<dbReference type="EMBL" id="ML986631">
    <property type="protein sequence ID" value="KAF2263113.1"/>
    <property type="molecule type" value="Genomic_DNA"/>
</dbReference>
<evidence type="ECO:0000259" key="1">
    <source>
        <dbReference type="Pfam" id="PF06985"/>
    </source>
</evidence>
<dbReference type="OrthoDB" id="2958217at2759"/>
<dbReference type="PANTHER" id="PTHR33112">
    <property type="entry name" value="DOMAIN PROTEIN, PUTATIVE-RELATED"/>
    <property type="match status" value="1"/>
</dbReference>